<protein>
    <submittedName>
        <fullName evidence="1">Uncharacterized protein</fullName>
    </submittedName>
</protein>
<gene>
    <name evidence="1" type="ORF">CEK71_20765</name>
</gene>
<evidence type="ECO:0000313" key="1">
    <source>
        <dbReference type="EMBL" id="ASF48300.1"/>
    </source>
</evidence>
<evidence type="ECO:0000313" key="2">
    <source>
        <dbReference type="Proteomes" id="UP000197019"/>
    </source>
</evidence>
<dbReference type="Proteomes" id="UP000197019">
    <property type="component" value="Chromosome"/>
</dbReference>
<sequence>MLTQDDFQGFIATALNAGNNRYPDLTPLYAAKEPRILASLDAMAKMLAMLAEQLDDALTEPFTLSKDTSVFAAAALRGIVNKAKSARVVILARNSSDQAIRIDVGDLLSDVVGNDYMAEVAVTVPAASGGGSSLSPGEAYFPAVQRKTVLLNHTVTASQAFYRIEIPVQEGLYLASIAVQGTVPVQGGTATSLQAYEYRDRYVNSQVGEPIYNVDADEKQRVYVVFGMAGVVGVQPQQGQVMNLTVNYCAGKITTELGTPLSLAQPTVLDLSLYTITDAGAAPLPTATLRQLCKYPTVYDGSAVLLGEFDYLLNRTFPDLKFLSVWNEAREEQVRGINVNNVNTLMVACYQDVEPILAETDPIHSPVLPAVIADSDLNALQSAIKTALNKADSGYRVRFLTPVTAPIGMIVNANVASIYAPADVSNRISALLLAEFGQDSSNAKRKIHPTERRIQELLRQNLPEIADKWAELAVTIVYYPNDTRPELYRYVTAASLSVNVTRHSQKVPMWGD</sequence>
<organism evidence="1 2">
    <name type="scientific">Methylovulum psychrotolerans</name>
    <dbReference type="NCBI Taxonomy" id="1704499"/>
    <lineage>
        <taxon>Bacteria</taxon>
        <taxon>Pseudomonadati</taxon>
        <taxon>Pseudomonadota</taxon>
        <taxon>Gammaproteobacteria</taxon>
        <taxon>Methylococcales</taxon>
        <taxon>Methylococcaceae</taxon>
        <taxon>Methylovulum</taxon>
    </lineage>
</organism>
<dbReference type="OrthoDB" id="6703335at2"/>
<dbReference type="KEGG" id="mpsy:CEK71_20765"/>
<reference evidence="1 2" key="1">
    <citation type="submission" date="2017-06" db="EMBL/GenBank/DDBJ databases">
        <title>Genome Sequencing of the methanotroph Methylovulum psychrotolerants str. HV10-M2 isolated from a high-altitude environment.</title>
        <authorList>
            <person name="Mateos-Rivera A."/>
        </authorList>
    </citation>
    <scope>NUCLEOTIDE SEQUENCE [LARGE SCALE GENOMIC DNA]</scope>
    <source>
        <strain evidence="1 2">HV10_M2</strain>
    </source>
</reference>
<dbReference type="AlphaFoldDB" id="A0A1Z4C469"/>
<name>A0A1Z4C469_9GAMM</name>
<dbReference type="RefSeq" id="WP_088621170.1">
    <property type="nucleotide sequence ID" value="NZ_CP022129.1"/>
</dbReference>
<proteinExistence type="predicted"/>
<keyword evidence="2" id="KW-1185">Reference proteome</keyword>
<dbReference type="EMBL" id="CP022129">
    <property type="protein sequence ID" value="ASF48300.1"/>
    <property type="molecule type" value="Genomic_DNA"/>
</dbReference>
<accession>A0A1Z4C469</accession>